<protein>
    <recommendedName>
        <fullName evidence="2">DUF2948 domain-containing protein</fullName>
    </recommendedName>
</protein>
<sequence length="161" mass="18334">MENLKLRAEDVEDITILSAYLQDAITMMGDIAYVTESRRFVMMLNRYVWENRCPDTGDILPDKETACSRIRTGLHFDDVLKISSQNIILSKKKQPLELLSIEAYNRDDALFQVDFVFSGDGVVRLECEMISAHMQDIGNPWPAKCHPKHAILDALQDDNTG</sequence>
<dbReference type="InterPro" id="IPR021335">
    <property type="entry name" value="DUF2948"/>
</dbReference>
<dbReference type="AlphaFoldDB" id="A0A3B0R7P9"/>
<accession>A0A3B0R7P9</accession>
<dbReference type="Pfam" id="PF11164">
    <property type="entry name" value="DUF2948"/>
    <property type="match status" value="1"/>
</dbReference>
<proteinExistence type="predicted"/>
<gene>
    <name evidence="1" type="ORF">MNBD_ALPHA02-121</name>
</gene>
<dbReference type="EMBL" id="UOED01000026">
    <property type="protein sequence ID" value="VAV87507.1"/>
    <property type="molecule type" value="Genomic_DNA"/>
</dbReference>
<reference evidence="1" key="1">
    <citation type="submission" date="2018-06" db="EMBL/GenBank/DDBJ databases">
        <authorList>
            <person name="Zhirakovskaya E."/>
        </authorList>
    </citation>
    <scope>NUCLEOTIDE SEQUENCE</scope>
</reference>
<evidence type="ECO:0008006" key="2">
    <source>
        <dbReference type="Google" id="ProtNLM"/>
    </source>
</evidence>
<name>A0A3B0R7P9_9ZZZZ</name>
<organism evidence="1">
    <name type="scientific">hydrothermal vent metagenome</name>
    <dbReference type="NCBI Taxonomy" id="652676"/>
    <lineage>
        <taxon>unclassified sequences</taxon>
        <taxon>metagenomes</taxon>
        <taxon>ecological metagenomes</taxon>
    </lineage>
</organism>
<evidence type="ECO:0000313" key="1">
    <source>
        <dbReference type="EMBL" id="VAV87507.1"/>
    </source>
</evidence>